<organism evidence="5 6">
    <name type="scientific">Methyloradius palustris</name>
    <dbReference type="NCBI Taxonomy" id="2778876"/>
    <lineage>
        <taxon>Bacteria</taxon>
        <taxon>Pseudomonadati</taxon>
        <taxon>Pseudomonadota</taxon>
        <taxon>Betaproteobacteria</taxon>
        <taxon>Nitrosomonadales</taxon>
        <taxon>Methylophilaceae</taxon>
        <taxon>Methyloradius</taxon>
    </lineage>
</organism>
<dbReference type="InterPro" id="IPR013750">
    <property type="entry name" value="GHMP_kinase_C_dom"/>
</dbReference>
<feature type="domain" description="GHMP kinase C-terminal" evidence="4">
    <location>
        <begin position="222"/>
        <end position="307"/>
    </location>
</feature>
<dbReference type="Gene3D" id="3.30.230.10">
    <property type="match status" value="1"/>
</dbReference>
<evidence type="ECO:0000259" key="4">
    <source>
        <dbReference type="Pfam" id="PF08544"/>
    </source>
</evidence>
<feature type="domain" description="GHMP kinase N-terminal" evidence="3">
    <location>
        <begin position="74"/>
        <end position="140"/>
    </location>
</feature>
<proteinExistence type="predicted"/>
<dbReference type="InterPro" id="IPR006204">
    <property type="entry name" value="GHMP_kinase_N_dom"/>
</dbReference>
<dbReference type="RefSeq" id="WP_221765406.1">
    <property type="nucleotide sequence ID" value="NZ_AP024110.1"/>
</dbReference>
<dbReference type="NCBIfam" id="TIGR00144">
    <property type="entry name" value="beta_RFAP_syn"/>
    <property type="match status" value="1"/>
</dbReference>
<evidence type="ECO:0000256" key="1">
    <source>
        <dbReference type="ARBA" id="ARBA00022679"/>
    </source>
</evidence>
<accession>A0A8D5G858</accession>
<dbReference type="SUPFAM" id="SSF54211">
    <property type="entry name" value="Ribosomal protein S5 domain 2-like"/>
    <property type="match status" value="1"/>
</dbReference>
<sequence>MTAEILPNNRNGVHVITTARLHMGFFDLNGGLGRKFGSIGVSLSEPATELQAFKADGFSVEGQASAHQAGQRALSMAKHLATSLDLEGGVHLNIQQLITEHAGLGSGTQLALAVGLAMSQLYSLDLTIKDIALMTQRGARSGIGLGTFAAGGVIIDGGRAEKTEIPPVIARAEFPEEWRIILIYDHGLRGVHGNQEVEAFRSLPEFSAESAAKLCRYVLMQALPALAEKDLHSFGLAIRELQQRTGDHFAPAQGGRYASKKVSQILEWLETQGVQCMGQSSWGPTGFAIFADELKASQLLADLQNRYTDSDLGFMLCKGRNEGALVTSF</sequence>
<dbReference type="InterPro" id="IPR020568">
    <property type="entry name" value="Ribosomal_Su5_D2-typ_SF"/>
</dbReference>
<dbReference type="AlphaFoldDB" id="A0A8D5G858"/>
<reference evidence="5" key="1">
    <citation type="journal article" date="2021" name="Arch. Microbiol.">
        <title>Methyloradius palustris gen. nov., sp. nov., a methanol-oxidizing bacterium isolated from snow.</title>
        <authorList>
            <person name="Miyadera T."/>
            <person name="Kojima H."/>
            <person name="Fukui M."/>
        </authorList>
    </citation>
    <scope>NUCLEOTIDE SEQUENCE</scope>
    <source>
        <strain evidence="5">Zm11</strain>
    </source>
</reference>
<dbReference type="InterPro" id="IPR004422">
    <property type="entry name" value="RFAP_synthase"/>
</dbReference>
<evidence type="ECO:0000313" key="5">
    <source>
        <dbReference type="EMBL" id="BCM24922.1"/>
    </source>
</evidence>
<dbReference type="PANTHER" id="PTHR20861:SF6">
    <property type="entry name" value="BETA-RIBOFURANOSYLPHENOL 5'-PHOSPHATE SYNTHASE"/>
    <property type="match status" value="1"/>
</dbReference>
<dbReference type="Proteomes" id="UP000826722">
    <property type="component" value="Chromosome"/>
</dbReference>
<dbReference type="EMBL" id="AP024110">
    <property type="protein sequence ID" value="BCM24922.1"/>
    <property type="molecule type" value="Genomic_DNA"/>
</dbReference>
<keyword evidence="6" id="KW-1185">Reference proteome</keyword>
<keyword evidence="1" id="KW-0808">Transferase</keyword>
<dbReference type="GO" id="GO:0016301">
    <property type="term" value="F:kinase activity"/>
    <property type="evidence" value="ECO:0007669"/>
    <property type="project" value="UniProtKB-KW"/>
</dbReference>
<dbReference type="InterPro" id="IPR014721">
    <property type="entry name" value="Ribsml_uS5_D2-typ_fold_subgr"/>
</dbReference>
<evidence type="ECO:0000256" key="2">
    <source>
        <dbReference type="ARBA" id="ARBA00022777"/>
    </source>
</evidence>
<keyword evidence="2" id="KW-0418">Kinase</keyword>
<dbReference type="GO" id="GO:0005524">
    <property type="term" value="F:ATP binding"/>
    <property type="evidence" value="ECO:0007669"/>
    <property type="project" value="InterPro"/>
</dbReference>
<dbReference type="Pfam" id="PF08544">
    <property type="entry name" value="GHMP_kinases_C"/>
    <property type="match status" value="1"/>
</dbReference>
<name>A0A8D5G858_9PROT</name>
<dbReference type="PANTHER" id="PTHR20861">
    <property type="entry name" value="HOMOSERINE/4-DIPHOSPHOCYTIDYL-2-C-METHYL-D-ERYTHRITOL KINASE"/>
    <property type="match status" value="1"/>
</dbReference>
<evidence type="ECO:0000313" key="6">
    <source>
        <dbReference type="Proteomes" id="UP000826722"/>
    </source>
</evidence>
<dbReference type="PIRSF" id="PIRSF004884">
    <property type="entry name" value="Sugar_kin_arch"/>
    <property type="match status" value="1"/>
</dbReference>
<gene>
    <name evidence="5" type="ORF">ZMTM_11810</name>
</gene>
<protein>
    <submittedName>
        <fullName evidence="5">Beta-ribofuranosylaminobenzene 5'-phosphate synthase</fullName>
    </submittedName>
</protein>
<dbReference type="KEGG" id="mpau:ZMTM_11810"/>
<evidence type="ECO:0000259" key="3">
    <source>
        <dbReference type="Pfam" id="PF00288"/>
    </source>
</evidence>
<dbReference type="Pfam" id="PF00288">
    <property type="entry name" value="GHMP_kinases_N"/>
    <property type="match status" value="1"/>
</dbReference>